<dbReference type="KEGG" id="rtc:APU90_04065"/>
<dbReference type="Proteomes" id="UP000237966">
    <property type="component" value="Unassembled WGS sequence"/>
</dbReference>
<organism evidence="2 4">
    <name type="scientific">Rathayibacter toxicus</name>
    <dbReference type="NCBI Taxonomy" id="145458"/>
    <lineage>
        <taxon>Bacteria</taxon>
        <taxon>Bacillati</taxon>
        <taxon>Actinomycetota</taxon>
        <taxon>Actinomycetes</taxon>
        <taxon>Micrococcales</taxon>
        <taxon>Microbacteriaceae</taxon>
        <taxon>Rathayibacter</taxon>
    </lineage>
</organism>
<evidence type="ECO:0008006" key="6">
    <source>
        <dbReference type="Google" id="ProtNLM"/>
    </source>
</evidence>
<keyword evidence="1" id="KW-0812">Transmembrane</keyword>
<keyword evidence="1" id="KW-1133">Transmembrane helix</keyword>
<feature type="transmembrane region" description="Helical" evidence="1">
    <location>
        <begin position="30"/>
        <end position="48"/>
    </location>
</feature>
<evidence type="ECO:0000256" key="1">
    <source>
        <dbReference type="SAM" id="Phobius"/>
    </source>
</evidence>
<dbReference type="EMBL" id="PSWU01000004">
    <property type="protein sequence ID" value="PPI16239.1"/>
    <property type="molecule type" value="Genomic_DNA"/>
</dbReference>
<feature type="transmembrane region" description="Helical" evidence="1">
    <location>
        <begin position="80"/>
        <end position="101"/>
    </location>
</feature>
<dbReference type="RefSeq" id="WP_027692627.1">
    <property type="nucleotide sequence ID" value="NZ_CP010848.1"/>
</dbReference>
<evidence type="ECO:0000313" key="4">
    <source>
        <dbReference type="Proteomes" id="UP000052979"/>
    </source>
</evidence>
<sequence>MSPTAQVPSAVLDARYRRYRRRETHHSRSAAQIIVLVLIALGAAYLGTETMLTVLSAPPLIATPATIVSQVLEISMLDSWALVGIAVGTGVLALILLTLALGPGTRARRIMSDERLAVVVDDGVIASSLARTARTAAHSRREDTRSSIGRRTALVEVIPSSGIAVDRDHVQAAVNDELARIAPLPTPRASVRIADMGRI</sequence>
<comment type="caution">
    <text evidence="2">The sequence shown here is derived from an EMBL/GenBank/DDBJ whole genome shotgun (WGS) entry which is preliminary data.</text>
</comment>
<gene>
    <name evidence="3" type="ORF">C5C51_02185</name>
    <name evidence="2" type="ORF">VT73_03425</name>
</gene>
<dbReference type="PATRIC" id="fig|145458.7.peg.570"/>
<dbReference type="KEGG" id="rtx:TI83_02410"/>
<evidence type="ECO:0000313" key="2">
    <source>
        <dbReference type="EMBL" id="KKM46131.1"/>
    </source>
</evidence>
<dbReference type="OrthoDB" id="5126451at2"/>
<reference evidence="3 5" key="2">
    <citation type="submission" date="2018-02" db="EMBL/GenBank/DDBJ databases">
        <title>Bacteriophage NCPPB3778 and a type I-E CRISPR drive the evolution of the US Biological Select Agent, Rathayibacter toxicus.</title>
        <authorList>
            <person name="Davis E.W.II."/>
            <person name="Tabima J.F."/>
            <person name="Weisberg A.J."/>
            <person name="Lopes L.D."/>
            <person name="Wiseman M.S."/>
            <person name="Wiseman M.S."/>
            <person name="Pupko T."/>
            <person name="Belcher M.S."/>
            <person name="Sechler A.J."/>
            <person name="Tancos M.A."/>
            <person name="Schroeder B.K."/>
            <person name="Murray T.D."/>
            <person name="Luster D.G."/>
            <person name="Schneider W.L."/>
            <person name="Rogers E."/>
            <person name="Andreote F.D."/>
            <person name="Grunwald N.J."/>
            <person name="Putnam M.L."/>
            <person name="Chang J.H."/>
        </authorList>
    </citation>
    <scope>NUCLEOTIDE SEQUENCE [LARGE SCALE GENOMIC DNA]</scope>
    <source>
        <strain evidence="3 5">FH99</strain>
    </source>
</reference>
<dbReference type="EMBL" id="LBFI01000024">
    <property type="protein sequence ID" value="KKM46131.1"/>
    <property type="molecule type" value="Genomic_DNA"/>
</dbReference>
<dbReference type="Proteomes" id="UP000052979">
    <property type="component" value="Unassembled WGS sequence"/>
</dbReference>
<evidence type="ECO:0000313" key="5">
    <source>
        <dbReference type="Proteomes" id="UP000237966"/>
    </source>
</evidence>
<dbReference type="GeneID" id="93667882"/>
<dbReference type="AlphaFoldDB" id="A0A0C5B8K9"/>
<proteinExistence type="predicted"/>
<keyword evidence="4" id="KW-1185">Reference proteome</keyword>
<evidence type="ECO:0000313" key="3">
    <source>
        <dbReference type="EMBL" id="PPI16239.1"/>
    </source>
</evidence>
<reference evidence="2 4" key="1">
    <citation type="submission" date="2015-04" db="EMBL/GenBank/DDBJ databases">
        <title>Draft genome sequence of Rathayibacter toxicus strain FH-142 (AKA 70134 or CS 32), a Western Australian isolate.</title>
        <authorList>
            <consortium name="Consortium for Microbial Forensics and Genomics (microFORGE)"/>
            <person name="Knight B.M."/>
            <person name="Roberts D.P."/>
            <person name="Lin D."/>
            <person name="Hari K."/>
            <person name="Fletcher J."/>
            <person name="Melcher U."/>
            <person name="Blagden T."/>
            <person name="Luster D.G."/>
            <person name="Sechler A.J."/>
            <person name="Schneider W.L."/>
            <person name="Winegar R.A."/>
        </authorList>
    </citation>
    <scope>NUCLEOTIDE SEQUENCE [LARGE SCALE GENOMIC DNA]</scope>
    <source>
        <strain evidence="2 4">FH142</strain>
    </source>
</reference>
<name>A0A0C5B8K9_9MICO</name>
<dbReference type="STRING" id="145458.APU90_04065"/>
<keyword evidence="1" id="KW-0472">Membrane</keyword>
<protein>
    <recommendedName>
        <fullName evidence="6">DNA/RNA endonuclease G</fullName>
    </recommendedName>
</protein>
<accession>A0A0C5B8K9</accession>
<dbReference type="eggNOG" id="ENOG50345PG">
    <property type="taxonomic scope" value="Bacteria"/>
</dbReference>